<comment type="caution">
    <text evidence="4">The sequence shown here is derived from an EMBL/GenBank/DDBJ whole genome shotgun (WGS) entry which is preliminary data.</text>
</comment>
<keyword evidence="1" id="KW-1133">Transmembrane helix</keyword>
<dbReference type="EMBL" id="VWNE01000006">
    <property type="protein sequence ID" value="KAA8485021.1"/>
    <property type="molecule type" value="Genomic_DNA"/>
</dbReference>
<dbReference type="EMBL" id="RXOC01000004">
    <property type="protein sequence ID" value="RXF70402.1"/>
    <property type="molecule type" value="Genomic_DNA"/>
</dbReference>
<reference evidence="4 5" key="1">
    <citation type="submission" date="2018-12" db="EMBL/GenBank/DDBJ databases">
        <title>The Draft Genome Sequence of the Soil Bacterium Pedobacter tournemirensis R1.</title>
        <authorList>
            <person name="He J."/>
        </authorList>
    </citation>
    <scope>NUCLEOTIDE SEQUENCE [LARGE SCALE GENOMIC DNA]</scope>
    <source>
        <strain evidence="4 5">R1</strain>
    </source>
</reference>
<dbReference type="InterPro" id="IPR052336">
    <property type="entry name" value="MlaD_Phospholipid_Transporter"/>
</dbReference>
<dbReference type="PANTHER" id="PTHR33371">
    <property type="entry name" value="INTERMEMBRANE PHOSPHOLIPID TRANSPORT SYSTEM BINDING PROTEIN MLAD-RELATED"/>
    <property type="match status" value="1"/>
</dbReference>
<feature type="transmembrane region" description="Helical" evidence="1">
    <location>
        <begin position="9"/>
        <end position="27"/>
    </location>
</feature>
<dbReference type="AlphaFoldDB" id="A0A4V1KIE4"/>
<feature type="domain" description="T-SNARE coiled-coil homology" evidence="2">
    <location>
        <begin position="163"/>
        <end position="225"/>
    </location>
</feature>
<protein>
    <submittedName>
        <fullName evidence="4">MCE family protein</fullName>
    </submittedName>
</protein>
<keyword evidence="6" id="KW-1185">Reference proteome</keyword>
<dbReference type="OrthoDB" id="9769132at2"/>
<evidence type="ECO:0000313" key="4">
    <source>
        <dbReference type="EMBL" id="RXF70402.1"/>
    </source>
</evidence>
<keyword evidence="1" id="KW-0812">Transmembrane</keyword>
<dbReference type="RefSeq" id="WP_128768708.1">
    <property type="nucleotide sequence ID" value="NZ_RXOC01000004.1"/>
</dbReference>
<evidence type="ECO:0000313" key="3">
    <source>
        <dbReference type="EMBL" id="KAA8485021.1"/>
    </source>
</evidence>
<organism evidence="4 5">
    <name type="scientific">Arcticibacter tournemirensis</name>
    <dbReference type="NCBI Taxonomy" id="699437"/>
    <lineage>
        <taxon>Bacteria</taxon>
        <taxon>Pseudomonadati</taxon>
        <taxon>Bacteroidota</taxon>
        <taxon>Sphingobacteriia</taxon>
        <taxon>Sphingobacteriales</taxon>
        <taxon>Sphingobacteriaceae</taxon>
        <taxon>Arcticibacter</taxon>
    </lineage>
</organism>
<proteinExistence type="predicted"/>
<evidence type="ECO:0000313" key="5">
    <source>
        <dbReference type="Proteomes" id="UP000290848"/>
    </source>
</evidence>
<dbReference type="Pfam" id="PF02470">
    <property type="entry name" value="MlaD"/>
    <property type="match status" value="1"/>
</dbReference>
<keyword evidence="1" id="KW-0472">Membrane</keyword>
<sequence length="314" mass="34222">MKITNETKVGILAAVAIAILILGYSFLKGNDVFSREQELYAAYDNVEGLAVSNPVLVNGFQIGRVSNLRLLENGRIMAQLKINPDYEIPRNTVARLESTSLLGSKAIVFELGNSSKYAVSGDTLNSNIQKDLLQQVKPVQQKAEAMITRLDSILTSLNNTISPEFQQNFNSSFASIAHILQTLESTTRKVDGMVGTQGNRLTAIFANLESISGNFKNNNQRISAIMGNLETVTDKFARANFDQTIRNADKAVADMQAAVNKVNAGQGSLGKLINDDGLYNNLNNAAENLDKLMLDLKAHPGRYVSFSVFGGKKD</sequence>
<dbReference type="InterPro" id="IPR000727">
    <property type="entry name" value="T_SNARE_dom"/>
</dbReference>
<accession>A0A4V1KIE4</accession>
<dbReference type="Proteomes" id="UP000322918">
    <property type="component" value="Unassembled WGS sequence"/>
</dbReference>
<name>A0A4V1KIE4_9SPHI</name>
<evidence type="ECO:0000256" key="1">
    <source>
        <dbReference type="SAM" id="Phobius"/>
    </source>
</evidence>
<evidence type="ECO:0000259" key="2">
    <source>
        <dbReference type="PROSITE" id="PS50192"/>
    </source>
</evidence>
<gene>
    <name evidence="4" type="ORF">EKH83_07045</name>
    <name evidence="3" type="ORF">F1649_05145</name>
</gene>
<dbReference type="InterPro" id="IPR003399">
    <property type="entry name" value="Mce/MlaD"/>
</dbReference>
<dbReference type="PROSITE" id="PS50192">
    <property type="entry name" value="T_SNARE"/>
    <property type="match status" value="1"/>
</dbReference>
<dbReference type="Proteomes" id="UP000290848">
    <property type="component" value="Unassembled WGS sequence"/>
</dbReference>
<dbReference type="PANTHER" id="PTHR33371:SF4">
    <property type="entry name" value="INTERMEMBRANE PHOSPHOLIPID TRANSPORT SYSTEM BINDING PROTEIN MLAD"/>
    <property type="match status" value="1"/>
</dbReference>
<evidence type="ECO:0000313" key="6">
    <source>
        <dbReference type="Proteomes" id="UP000322918"/>
    </source>
</evidence>
<reference evidence="3 6" key="2">
    <citation type="submission" date="2019-09" db="EMBL/GenBank/DDBJ databases">
        <title>Pararcticibacter amylolyticus gen. nov., sp. nov., isolated from a rottenly hemp rope, and reclassification of Pedobacter tournemirensis as Pararcticibacter tournemirensis comb. nov.</title>
        <authorList>
            <person name="Cai Y."/>
        </authorList>
    </citation>
    <scope>NUCLEOTIDE SEQUENCE [LARGE SCALE GENOMIC DNA]</scope>
    <source>
        <strain evidence="3 6">TF5-37.2-LB10</strain>
    </source>
</reference>